<keyword evidence="3" id="KW-1185">Reference proteome</keyword>
<dbReference type="Proteomes" id="UP001138709">
    <property type="component" value="Unassembled WGS sequence"/>
</dbReference>
<organism evidence="2 3">
    <name type="scientific">Neoroseomonas eburnea</name>
    <dbReference type="NCBI Taxonomy" id="1346889"/>
    <lineage>
        <taxon>Bacteria</taxon>
        <taxon>Pseudomonadati</taxon>
        <taxon>Pseudomonadota</taxon>
        <taxon>Alphaproteobacteria</taxon>
        <taxon>Acetobacterales</taxon>
        <taxon>Acetobacteraceae</taxon>
        <taxon>Neoroseomonas</taxon>
    </lineage>
</organism>
<comment type="caution">
    <text evidence="2">The sequence shown here is derived from an EMBL/GenBank/DDBJ whole genome shotgun (WGS) entry which is preliminary data.</text>
</comment>
<gene>
    <name evidence="2" type="ORF">GXW74_10965</name>
</gene>
<evidence type="ECO:0000256" key="1">
    <source>
        <dbReference type="SAM" id="SignalP"/>
    </source>
</evidence>
<dbReference type="RefSeq" id="WP_211846546.1">
    <property type="nucleotide sequence ID" value="NZ_JAAEDL010000009.1"/>
</dbReference>
<reference evidence="2" key="2">
    <citation type="journal article" date="2021" name="Syst. Appl. Microbiol.">
        <title>Roseomonas hellenica sp. nov., isolated from roots of wild-growing Alkanna tinctoria.</title>
        <authorList>
            <person name="Rat A."/>
            <person name="Naranjo H.D."/>
            <person name="Lebbe L."/>
            <person name="Cnockaert M."/>
            <person name="Krigas N."/>
            <person name="Grigoriadou K."/>
            <person name="Maloupa E."/>
            <person name="Willems A."/>
        </authorList>
    </citation>
    <scope>NUCLEOTIDE SEQUENCE</scope>
    <source>
        <strain evidence="2">LMG 31228</strain>
    </source>
</reference>
<name>A0A9X9XBC3_9PROT</name>
<keyword evidence="1" id="KW-0732">Signal</keyword>
<sequence>MHRLAALLLLLALPAAAQAPPACTRAREGQVACMAGKLCECRFERGGQLTGRPDHFAWDCGALRPMCPPDPTITQQQPWVPPVGVGVWVGPGRRGAPPP</sequence>
<dbReference type="EMBL" id="JAAEDL010000009">
    <property type="protein sequence ID" value="MBR0681009.1"/>
    <property type="molecule type" value="Genomic_DNA"/>
</dbReference>
<evidence type="ECO:0000313" key="3">
    <source>
        <dbReference type="Proteomes" id="UP001138709"/>
    </source>
</evidence>
<evidence type="ECO:0000313" key="2">
    <source>
        <dbReference type="EMBL" id="MBR0681009.1"/>
    </source>
</evidence>
<feature type="signal peptide" evidence="1">
    <location>
        <begin position="1"/>
        <end position="19"/>
    </location>
</feature>
<reference evidence="2" key="1">
    <citation type="submission" date="2020-01" db="EMBL/GenBank/DDBJ databases">
        <authorList>
            <person name="Rat A."/>
        </authorList>
    </citation>
    <scope>NUCLEOTIDE SEQUENCE</scope>
    <source>
        <strain evidence="2">LMG 31228</strain>
    </source>
</reference>
<dbReference type="AlphaFoldDB" id="A0A9X9XBC3"/>
<feature type="chain" id="PRO_5040805227" evidence="1">
    <location>
        <begin position="20"/>
        <end position="99"/>
    </location>
</feature>
<protein>
    <submittedName>
        <fullName evidence="2">Uncharacterized protein</fullName>
    </submittedName>
</protein>
<accession>A0A9X9XBC3</accession>
<proteinExistence type="predicted"/>